<evidence type="ECO:0000313" key="1">
    <source>
        <dbReference type="EMBL" id="EGC82848.1"/>
    </source>
</evidence>
<dbReference type="AlphaFoldDB" id="F0GTK5"/>
<dbReference type="GO" id="GO:0043565">
    <property type="term" value="F:sequence-specific DNA binding"/>
    <property type="evidence" value="ECO:0007669"/>
    <property type="project" value="InterPro"/>
</dbReference>
<dbReference type="Pfam" id="PF01527">
    <property type="entry name" value="HTH_Tnp_1"/>
    <property type="match status" value="1"/>
</dbReference>
<feature type="non-terminal residue" evidence="1">
    <location>
        <position position="76"/>
    </location>
</feature>
<gene>
    <name evidence="1" type="ORF">HMPREF9290_1232</name>
</gene>
<dbReference type="InterPro" id="IPR002514">
    <property type="entry name" value="Transposase_8"/>
</dbReference>
<dbReference type="InterPro" id="IPR036388">
    <property type="entry name" value="WH-like_DNA-bd_sf"/>
</dbReference>
<comment type="caution">
    <text evidence="1">The sequence shown here is derived from an EMBL/GenBank/DDBJ whole genome shotgun (WGS) entry which is preliminary data.</text>
</comment>
<dbReference type="RefSeq" id="WP_004833886.1">
    <property type="nucleotide sequence ID" value="NZ_AEXM01000005.1"/>
</dbReference>
<keyword evidence="2" id="KW-1185">Reference proteome</keyword>
<dbReference type="EMBL" id="AEXM01000005">
    <property type="protein sequence ID" value="EGC82848.1"/>
    <property type="molecule type" value="Genomic_DNA"/>
</dbReference>
<protein>
    <submittedName>
        <fullName evidence="1">Transposase</fullName>
    </submittedName>
</protein>
<dbReference type="Proteomes" id="UP000005286">
    <property type="component" value="Unassembled WGS sequence"/>
</dbReference>
<dbReference type="Gene3D" id="1.10.10.10">
    <property type="entry name" value="Winged helix-like DNA-binding domain superfamily/Winged helix DNA-binding domain"/>
    <property type="match status" value="1"/>
</dbReference>
<dbReference type="STRING" id="879305.HMPREF9290_1232"/>
<dbReference type="GO" id="GO:0006313">
    <property type="term" value="P:DNA transposition"/>
    <property type="evidence" value="ECO:0007669"/>
    <property type="project" value="InterPro"/>
</dbReference>
<dbReference type="SUPFAM" id="SSF48295">
    <property type="entry name" value="TrpR-like"/>
    <property type="match status" value="1"/>
</dbReference>
<dbReference type="GO" id="GO:0004803">
    <property type="term" value="F:transposase activity"/>
    <property type="evidence" value="ECO:0007669"/>
    <property type="project" value="InterPro"/>
</dbReference>
<name>F0GTK5_9FIRM</name>
<sequence>MPKDLRRTFDPEFKINVVEMHLKANKSIRELCEIYDLDRQTIHRWKNQYLEKGKQSFTNKNVINEKELVKLRKQLD</sequence>
<accession>F0GTK5</accession>
<dbReference type="InterPro" id="IPR010921">
    <property type="entry name" value="Trp_repressor/repl_initiator"/>
</dbReference>
<evidence type="ECO:0000313" key="2">
    <source>
        <dbReference type="Proteomes" id="UP000005286"/>
    </source>
</evidence>
<proteinExistence type="predicted"/>
<reference evidence="1 2" key="1">
    <citation type="submission" date="2011-01" db="EMBL/GenBank/DDBJ databases">
        <authorList>
            <person name="Durkin A.S."/>
            <person name="Madupu R."/>
            <person name="Torralba M."/>
            <person name="Gillis M."/>
            <person name="Methe B."/>
            <person name="Sutton G."/>
            <person name="Nelson K.E."/>
        </authorList>
    </citation>
    <scope>NUCLEOTIDE SEQUENCE [LARGE SCALE GENOMIC DNA]</scope>
    <source>
        <strain evidence="1 2">ACS-065-V-Col13</strain>
    </source>
</reference>
<organism evidence="1 2">
    <name type="scientific">Anaerococcus prevotii ACS-065-V-Col13</name>
    <dbReference type="NCBI Taxonomy" id="879305"/>
    <lineage>
        <taxon>Bacteria</taxon>
        <taxon>Bacillati</taxon>
        <taxon>Bacillota</taxon>
        <taxon>Tissierellia</taxon>
        <taxon>Tissierellales</taxon>
        <taxon>Peptoniphilaceae</taxon>
        <taxon>Anaerococcus</taxon>
    </lineage>
</organism>